<dbReference type="RefSeq" id="WP_008507351.1">
    <property type="nucleotide sequence ID" value="NZ_CM001403.1"/>
</dbReference>
<dbReference type="PANTHER" id="PTHR39639:SF1">
    <property type="entry name" value="DUF262 DOMAIN-CONTAINING PROTEIN"/>
    <property type="match status" value="1"/>
</dbReference>
<dbReference type="PANTHER" id="PTHR39639">
    <property type="entry name" value="CHROMOSOME 16, WHOLE GENOME SHOTGUN SEQUENCE"/>
    <property type="match status" value="1"/>
</dbReference>
<evidence type="ECO:0000313" key="3">
    <source>
        <dbReference type="Proteomes" id="UP000002774"/>
    </source>
</evidence>
<reference evidence="2" key="1">
    <citation type="submission" date="2011-09" db="EMBL/GenBank/DDBJ databases">
        <title>The permanent draft genome of Mucilaginibacter paludis DSM 18603.</title>
        <authorList>
            <consortium name="US DOE Joint Genome Institute (JGI-PGF)"/>
            <person name="Lucas S."/>
            <person name="Han J."/>
            <person name="Lapidus A."/>
            <person name="Bruce D."/>
            <person name="Goodwin L."/>
            <person name="Pitluck S."/>
            <person name="Peters L."/>
            <person name="Kyrpides N."/>
            <person name="Mavromatis K."/>
            <person name="Ivanova N."/>
            <person name="Mikhailova N."/>
            <person name="Held B."/>
            <person name="Detter J.C."/>
            <person name="Tapia R."/>
            <person name="Han C."/>
            <person name="Land M."/>
            <person name="Hauser L."/>
            <person name="Markowitz V."/>
            <person name="Cheng J.-F."/>
            <person name="Hugenholtz P."/>
            <person name="Woyke T."/>
            <person name="Wu D."/>
            <person name="Tindall B."/>
            <person name="Brambilla E."/>
            <person name="Klenk H.-P."/>
            <person name="Eisen J.A."/>
        </authorList>
    </citation>
    <scope>NUCLEOTIDE SEQUENCE [LARGE SCALE GENOMIC DNA]</scope>
    <source>
        <strain evidence="2">DSM 18603</strain>
    </source>
</reference>
<dbReference type="STRING" id="714943.Mucpa_2956"/>
<dbReference type="Proteomes" id="UP000002774">
    <property type="component" value="Chromosome"/>
</dbReference>
<dbReference type="HOGENOM" id="CLU_690176_0_0_10"/>
<dbReference type="eggNOG" id="COG1479">
    <property type="taxonomic scope" value="Bacteria"/>
</dbReference>
<accession>H1YBY6</accession>
<dbReference type="OrthoDB" id="9798761at2"/>
<feature type="domain" description="GmrSD restriction endonucleases N-terminal" evidence="1">
    <location>
        <begin position="16"/>
        <end position="209"/>
    </location>
</feature>
<name>H1YBY6_9SPHI</name>
<dbReference type="AlphaFoldDB" id="H1YBY6"/>
<evidence type="ECO:0000313" key="2">
    <source>
        <dbReference type="EMBL" id="EHQ27064.1"/>
    </source>
</evidence>
<organism evidence="2 3">
    <name type="scientific">Mucilaginibacter paludis DSM 18603</name>
    <dbReference type="NCBI Taxonomy" id="714943"/>
    <lineage>
        <taxon>Bacteria</taxon>
        <taxon>Pseudomonadati</taxon>
        <taxon>Bacteroidota</taxon>
        <taxon>Sphingobacteriia</taxon>
        <taxon>Sphingobacteriales</taxon>
        <taxon>Sphingobacteriaceae</taxon>
        <taxon>Mucilaginibacter</taxon>
    </lineage>
</organism>
<dbReference type="InterPro" id="IPR004919">
    <property type="entry name" value="GmrSD_N"/>
</dbReference>
<keyword evidence="3" id="KW-1185">Reference proteome</keyword>
<dbReference type="EMBL" id="CM001403">
    <property type="protein sequence ID" value="EHQ27064.1"/>
    <property type="molecule type" value="Genomic_DNA"/>
</dbReference>
<gene>
    <name evidence="2" type="ORF">Mucpa_2956</name>
</gene>
<proteinExistence type="predicted"/>
<evidence type="ECO:0000259" key="1">
    <source>
        <dbReference type="Pfam" id="PF03235"/>
    </source>
</evidence>
<sequence>MDNRVYYGQYSLKHWLDLILKGNIILPEYQRHFVWGENKVKTLIETLKKKQFVPPITIGAFKIDDNTSQNLILDGQQRLTSILLAYLGRYPNKASFKATIERMADENDDEVEEDEEILEDVLKWNFKMLTNEGKNRAEIIGKITAVNYKEINFNIDEQFLKKTFLGFSYLVPHSAVKHEQLKYYSSVFRNINIQGEVLLPQESRQSLYFLNEERKKFFDPDFSKALVVKNFNTQTKTDFVRFLSLLSQYAKDGNSNRVARGFKPKMEKYYEEYIFSVVGEQASALFKDFTTVFPNGVYEPRLDRLRQTIDDLGIPKTFNSIIEIDLYLFGLIYIVVFDDKVIDITKAQDIKNDVDAQIALFKADDNHKKAPGSLKYLKARMDASIEIYKKYIHE</sequence>
<dbReference type="Pfam" id="PF03235">
    <property type="entry name" value="GmrSD_N"/>
    <property type="match status" value="1"/>
</dbReference>
<protein>
    <recommendedName>
        <fullName evidence="1">GmrSD restriction endonucleases N-terminal domain-containing protein</fullName>
    </recommendedName>
</protein>